<accession>A0A167P4H2</accession>
<organism evidence="1 2">
    <name type="scientific">Calocera viscosa (strain TUFC12733)</name>
    <dbReference type="NCBI Taxonomy" id="1330018"/>
    <lineage>
        <taxon>Eukaryota</taxon>
        <taxon>Fungi</taxon>
        <taxon>Dikarya</taxon>
        <taxon>Basidiomycota</taxon>
        <taxon>Agaricomycotina</taxon>
        <taxon>Dacrymycetes</taxon>
        <taxon>Dacrymycetales</taxon>
        <taxon>Dacrymycetaceae</taxon>
        <taxon>Calocera</taxon>
    </lineage>
</organism>
<dbReference type="AlphaFoldDB" id="A0A167P4H2"/>
<sequence>MSAMLKFIHGGVKAAIQALPVLAVGPIVVMVNPVTIPFKNILQSAFDGNTYIYNMTNVLLHHIATKNSPANVAARQITPPSPVQPDVTCTIGSPQSSIKRRLSRKAGIRCLRTLAKEDELRQEAEALGLLVLAQWTNFAFVEYRGATAIEEMMADDAIDMQEARLSKEKDMMSRNVDQVTDLLTEALADLSLEDTYDNDEDAAITDLSNILSHMSLE</sequence>
<name>A0A167P4H2_CALVF</name>
<gene>
    <name evidence="1" type="ORF">CALVIDRAFT_535505</name>
</gene>
<dbReference type="EMBL" id="KV417276">
    <property type="protein sequence ID" value="KZO98411.1"/>
    <property type="molecule type" value="Genomic_DNA"/>
</dbReference>
<evidence type="ECO:0000313" key="1">
    <source>
        <dbReference type="EMBL" id="KZO98411.1"/>
    </source>
</evidence>
<dbReference type="Proteomes" id="UP000076738">
    <property type="component" value="Unassembled WGS sequence"/>
</dbReference>
<keyword evidence="2" id="KW-1185">Reference proteome</keyword>
<protein>
    <submittedName>
        <fullName evidence="1">Uncharacterized protein</fullName>
    </submittedName>
</protein>
<reference evidence="1 2" key="1">
    <citation type="journal article" date="2016" name="Mol. Biol. Evol.">
        <title>Comparative Genomics of Early-Diverging Mushroom-Forming Fungi Provides Insights into the Origins of Lignocellulose Decay Capabilities.</title>
        <authorList>
            <person name="Nagy L.G."/>
            <person name="Riley R."/>
            <person name="Tritt A."/>
            <person name="Adam C."/>
            <person name="Daum C."/>
            <person name="Floudas D."/>
            <person name="Sun H."/>
            <person name="Yadav J.S."/>
            <person name="Pangilinan J."/>
            <person name="Larsson K.H."/>
            <person name="Matsuura K."/>
            <person name="Barry K."/>
            <person name="Labutti K."/>
            <person name="Kuo R."/>
            <person name="Ohm R.A."/>
            <person name="Bhattacharya S.S."/>
            <person name="Shirouzu T."/>
            <person name="Yoshinaga Y."/>
            <person name="Martin F.M."/>
            <person name="Grigoriev I.V."/>
            <person name="Hibbett D.S."/>
        </authorList>
    </citation>
    <scope>NUCLEOTIDE SEQUENCE [LARGE SCALE GENOMIC DNA]</scope>
    <source>
        <strain evidence="1 2">TUFC12733</strain>
    </source>
</reference>
<proteinExistence type="predicted"/>
<evidence type="ECO:0000313" key="2">
    <source>
        <dbReference type="Proteomes" id="UP000076738"/>
    </source>
</evidence>